<dbReference type="GO" id="GO:0006310">
    <property type="term" value="P:DNA recombination"/>
    <property type="evidence" value="ECO:0007669"/>
    <property type="project" value="UniProtKB-KW"/>
</dbReference>
<feature type="region of interest" description="Disordered" evidence="2">
    <location>
        <begin position="410"/>
        <end position="429"/>
    </location>
</feature>
<reference evidence="6" key="2">
    <citation type="journal article" date="2019" name="Int. J. Syst. Evol. Microbiol.">
        <title>The Global Catalogue of Microorganisms (GCM) 10K type strain sequencing project: providing services to taxonomists for standard genome sequencing and annotation.</title>
        <authorList>
            <consortium name="The Broad Institute Genomics Platform"/>
            <consortium name="The Broad Institute Genome Sequencing Center for Infectious Disease"/>
            <person name="Wu L."/>
            <person name="Ma J."/>
        </authorList>
    </citation>
    <scope>NUCLEOTIDE SEQUENCE [LARGE SCALE GENOMIC DNA]</scope>
    <source>
        <strain evidence="6">NBRC 107710</strain>
    </source>
</reference>
<dbReference type="EMBL" id="JACIDN010000007">
    <property type="protein sequence ID" value="MBB3904243.1"/>
    <property type="molecule type" value="Genomic_DNA"/>
</dbReference>
<feature type="compositionally biased region" description="Basic and acidic residues" evidence="2">
    <location>
        <begin position="420"/>
        <end position="429"/>
    </location>
</feature>
<evidence type="ECO:0000313" key="3">
    <source>
        <dbReference type="EMBL" id="GLS45095.1"/>
    </source>
</evidence>
<keyword evidence="6" id="KW-1185">Reference proteome</keyword>
<evidence type="ECO:0000313" key="6">
    <source>
        <dbReference type="Proteomes" id="UP001156881"/>
    </source>
</evidence>
<dbReference type="GO" id="GO:0015074">
    <property type="term" value="P:DNA integration"/>
    <property type="evidence" value="ECO:0007669"/>
    <property type="project" value="InterPro"/>
</dbReference>
<keyword evidence="1" id="KW-0233">DNA recombination</keyword>
<proteinExistence type="predicted"/>
<comment type="caution">
    <text evidence="4">The sequence shown here is derived from an EMBL/GenBank/DDBJ whole genome shotgun (WGS) entry which is preliminary data.</text>
</comment>
<dbReference type="RefSeq" id="WP_284211648.1">
    <property type="nucleotide sequence ID" value="NZ_BSPG01000018.1"/>
</dbReference>
<protein>
    <recommendedName>
        <fullName evidence="7">Tyr recombinase domain-containing protein</fullName>
    </recommendedName>
</protein>
<organism evidence="4 5">
    <name type="scientific">Methylobacterium brachythecii</name>
    <dbReference type="NCBI Taxonomy" id="1176177"/>
    <lineage>
        <taxon>Bacteria</taxon>
        <taxon>Pseudomonadati</taxon>
        <taxon>Pseudomonadota</taxon>
        <taxon>Alphaproteobacteria</taxon>
        <taxon>Hyphomicrobiales</taxon>
        <taxon>Methylobacteriaceae</taxon>
        <taxon>Methylobacterium</taxon>
    </lineage>
</organism>
<evidence type="ECO:0000313" key="4">
    <source>
        <dbReference type="EMBL" id="MBB3904243.1"/>
    </source>
</evidence>
<evidence type="ECO:0000256" key="1">
    <source>
        <dbReference type="ARBA" id="ARBA00023172"/>
    </source>
</evidence>
<dbReference type="SUPFAM" id="SSF56349">
    <property type="entry name" value="DNA breaking-rejoining enzymes"/>
    <property type="match status" value="1"/>
</dbReference>
<accession>A0A7W6AKC1</accession>
<reference evidence="4 5" key="3">
    <citation type="submission" date="2020-08" db="EMBL/GenBank/DDBJ databases">
        <title>Genomic Encyclopedia of Type Strains, Phase IV (KMG-IV): sequencing the most valuable type-strain genomes for metagenomic binning, comparative biology and taxonomic classification.</title>
        <authorList>
            <person name="Goeker M."/>
        </authorList>
    </citation>
    <scope>NUCLEOTIDE SEQUENCE [LARGE SCALE GENOMIC DNA]</scope>
    <source>
        <strain evidence="4 5">DSM 24105</strain>
    </source>
</reference>
<name>A0A7W6AKC1_9HYPH</name>
<dbReference type="Gene3D" id="1.10.443.10">
    <property type="entry name" value="Intergrase catalytic core"/>
    <property type="match status" value="1"/>
</dbReference>
<evidence type="ECO:0008006" key="7">
    <source>
        <dbReference type="Google" id="ProtNLM"/>
    </source>
</evidence>
<dbReference type="Proteomes" id="UP001156881">
    <property type="component" value="Unassembled WGS sequence"/>
</dbReference>
<evidence type="ECO:0000313" key="5">
    <source>
        <dbReference type="Proteomes" id="UP000517759"/>
    </source>
</evidence>
<gene>
    <name evidence="3" type="ORF">GCM10007884_30840</name>
    <name evidence="4" type="ORF">GGR33_003762</name>
</gene>
<reference evidence="3" key="4">
    <citation type="submission" date="2023-01" db="EMBL/GenBank/DDBJ databases">
        <title>Draft genome sequence of Methylobacterium brachythecii strain NBRC 107710.</title>
        <authorList>
            <person name="Sun Q."/>
            <person name="Mori K."/>
        </authorList>
    </citation>
    <scope>NUCLEOTIDE SEQUENCE</scope>
    <source>
        <strain evidence="3">NBRC 107710</strain>
    </source>
</reference>
<dbReference type="InterPro" id="IPR011010">
    <property type="entry name" value="DNA_brk_join_enz"/>
</dbReference>
<evidence type="ECO:0000256" key="2">
    <source>
        <dbReference type="SAM" id="MobiDB-lite"/>
    </source>
</evidence>
<dbReference type="Proteomes" id="UP000517759">
    <property type="component" value="Unassembled WGS sequence"/>
</dbReference>
<dbReference type="EMBL" id="BSPG01000018">
    <property type="protein sequence ID" value="GLS45095.1"/>
    <property type="molecule type" value="Genomic_DNA"/>
</dbReference>
<sequence length="429" mass="48317">MPKPVRLPLPRYVRRKWLAGSKAWGHFFEVPTWAKKAGCKIGNEALGIDPDAARHRAETVLLKQFDSWRTAGRSDLVPDRVAVGSFDWMVKTFKASKYYTKVSVSQRKNHDNGLGLVADHALKDGRRFGVLSVKSVETDVVDKLFDKLVFVREPVLDAKKKPVLDAAGKPVTVERERRTTVNHAMKSCRRAWNVVQRANPSIVPPMNPFSRMGLKDASRPTPTGEYGHLLAFVAACDKAGVASLGTAAMIAWEWLQRSEHIFGVLSAEHYRPRERPDEVLIMHPKTGEEVWIPLLDRGEPLFPELVARLDEVKRSRIGGLLIVRDWTDRGAGLPLPWITENGDLTYMRQTTKEVIASAGLPSDLSFRSWRHGGMTELGDADLTDSQIRAISRHKDVRTLPRYVKKTQRQIVAGTRKRRAERTERGGLSE</sequence>
<dbReference type="AlphaFoldDB" id="A0A7W6AKC1"/>
<dbReference type="GO" id="GO:0003677">
    <property type="term" value="F:DNA binding"/>
    <property type="evidence" value="ECO:0007669"/>
    <property type="project" value="InterPro"/>
</dbReference>
<dbReference type="InterPro" id="IPR013762">
    <property type="entry name" value="Integrase-like_cat_sf"/>
</dbReference>
<reference evidence="3" key="1">
    <citation type="journal article" date="2014" name="Int. J. Syst. Evol. Microbiol.">
        <title>Complete genome of a new Firmicutes species belonging to the dominant human colonic microbiota ('Ruminococcus bicirculans') reveals two chromosomes and a selective capacity to utilize plant glucans.</title>
        <authorList>
            <consortium name="NISC Comparative Sequencing Program"/>
            <person name="Wegmann U."/>
            <person name="Louis P."/>
            <person name="Goesmann A."/>
            <person name="Henrissat B."/>
            <person name="Duncan S.H."/>
            <person name="Flint H.J."/>
        </authorList>
    </citation>
    <scope>NUCLEOTIDE SEQUENCE</scope>
    <source>
        <strain evidence="3">NBRC 107710</strain>
    </source>
</reference>